<keyword evidence="1" id="KW-0812">Transmembrane</keyword>
<evidence type="ECO:0000256" key="1">
    <source>
        <dbReference type="SAM" id="Phobius"/>
    </source>
</evidence>
<evidence type="ECO:0000313" key="2">
    <source>
        <dbReference type="EMBL" id="EEV19083.1"/>
    </source>
</evidence>
<sequence length="72" mass="8027">MKYCLGKFHGNVKKTIDDNEDFCLLCKSRMEAEKIAKKEKRKKRLVNIGKGTVAVITIGLGIANLAKKSDES</sequence>
<name>C8PTU4_9SPIR</name>
<dbReference type="Proteomes" id="UP000004509">
    <property type="component" value="Unassembled WGS sequence"/>
</dbReference>
<reference evidence="2 3" key="1">
    <citation type="submission" date="2009-07" db="EMBL/GenBank/DDBJ databases">
        <authorList>
            <person name="Madupu R."/>
            <person name="Sebastian Y."/>
            <person name="Durkin A.S."/>
            <person name="Torralba M."/>
            <person name="Methe B."/>
            <person name="Sutton G.G."/>
            <person name="Strausberg R.L."/>
            <person name="Nelson K.E."/>
        </authorList>
    </citation>
    <scope>NUCLEOTIDE SEQUENCE [LARGE SCALE GENOMIC DNA]</scope>
    <source>
        <strain evidence="2 3">ATCC 35580</strain>
    </source>
</reference>
<keyword evidence="1" id="KW-0472">Membrane</keyword>
<comment type="caution">
    <text evidence="2">The sequence shown here is derived from an EMBL/GenBank/DDBJ whole genome shotgun (WGS) entry which is preliminary data.</text>
</comment>
<gene>
    <name evidence="2" type="ORF">TREVI0001_0187</name>
</gene>
<feature type="transmembrane region" description="Helical" evidence="1">
    <location>
        <begin position="45"/>
        <end position="66"/>
    </location>
</feature>
<keyword evidence="1" id="KW-1133">Transmembrane helix</keyword>
<evidence type="ECO:0000313" key="3">
    <source>
        <dbReference type="Proteomes" id="UP000004509"/>
    </source>
</evidence>
<dbReference type="AlphaFoldDB" id="C8PTU4"/>
<protein>
    <submittedName>
        <fullName evidence="2">Uncharacterized protein</fullName>
    </submittedName>
</protein>
<proteinExistence type="predicted"/>
<dbReference type="STRING" id="596324.TREVI0001_0187"/>
<accession>C8PTU4</accession>
<organism evidence="2 3">
    <name type="scientific">Treponema vincentii ATCC 35580</name>
    <dbReference type="NCBI Taxonomy" id="596324"/>
    <lineage>
        <taxon>Bacteria</taxon>
        <taxon>Pseudomonadati</taxon>
        <taxon>Spirochaetota</taxon>
        <taxon>Spirochaetia</taxon>
        <taxon>Spirochaetales</taxon>
        <taxon>Treponemataceae</taxon>
        <taxon>Treponema</taxon>
    </lineage>
</organism>
<dbReference type="RefSeq" id="WP_006190322.1">
    <property type="nucleotide sequence ID" value="NZ_ACYH01000073.1"/>
</dbReference>
<dbReference type="EMBL" id="ACYH01000073">
    <property type="protein sequence ID" value="EEV19083.1"/>
    <property type="molecule type" value="Genomic_DNA"/>
</dbReference>